<evidence type="ECO:0000313" key="2">
    <source>
        <dbReference type="EMBL" id="MPC53282.1"/>
    </source>
</evidence>
<organism evidence="2 3">
    <name type="scientific">Portunus trituberculatus</name>
    <name type="common">Swimming crab</name>
    <name type="synonym">Neptunus trituberculatus</name>
    <dbReference type="NCBI Taxonomy" id="210409"/>
    <lineage>
        <taxon>Eukaryota</taxon>
        <taxon>Metazoa</taxon>
        <taxon>Ecdysozoa</taxon>
        <taxon>Arthropoda</taxon>
        <taxon>Crustacea</taxon>
        <taxon>Multicrustacea</taxon>
        <taxon>Malacostraca</taxon>
        <taxon>Eumalacostraca</taxon>
        <taxon>Eucarida</taxon>
        <taxon>Decapoda</taxon>
        <taxon>Pleocyemata</taxon>
        <taxon>Brachyura</taxon>
        <taxon>Eubrachyura</taxon>
        <taxon>Portunoidea</taxon>
        <taxon>Portunidae</taxon>
        <taxon>Portuninae</taxon>
        <taxon>Portunus</taxon>
    </lineage>
</organism>
<evidence type="ECO:0000256" key="1">
    <source>
        <dbReference type="SAM" id="MobiDB-lite"/>
    </source>
</evidence>
<name>A0A5B7G2X4_PORTR</name>
<keyword evidence="3" id="KW-1185">Reference proteome</keyword>
<proteinExistence type="predicted"/>
<protein>
    <submittedName>
        <fullName evidence="2">Uncharacterized protein</fullName>
    </submittedName>
</protein>
<comment type="caution">
    <text evidence="2">The sequence shown here is derived from an EMBL/GenBank/DDBJ whole genome shotgun (WGS) entry which is preliminary data.</text>
</comment>
<reference evidence="2 3" key="1">
    <citation type="submission" date="2019-05" db="EMBL/GenBank/DDBJ databases">
        <title>Another draft genome of Portunus trituberculatus and its Hox gene families provides insights of decapod evolution.</title>
        <authorList>
            <person name="Jeong J.-H."/>
            <person name="Song I."/>
            <person name="Kim S."/>
            <person name="Choi T."/>
            <person name="Kim D."/>
            <person name="Ryu S."/>
            <person name="Kim W."/>
        </authorList>
    </citation>
    <scope>NUCLEOTIDE SEQUENCE [LARGE SCALE GENOMIC DNA]</scope>
    <source>
        <tissue evidence="2">Muscle</tissue>
    </source>
</reference>
<dbReference type="EMBL" id="VSRR010011504">
    <property type="protein sequence ID" value="MPC53282.1"/>
    <property type="molecule type" value="Genomic_DNA"/>
</dbReference>
<accession>A0A5B7G2X4</accession>
<feature type="compositionally biased region" description="Polar residues" evidence="1">
    <location>
        <begin position="1"/>
        <end position="16"/>
    </location>
</feature>
<sequence length="93" mass="10359">MDDVLNSSGDSQSPISKASRLREGNNDLQCSTSTTHLPHMTRPLQTSSSFPAFPPRDSYVKLMSEGNPPVDVKLRWLAEVNRAFKLERTLAEV</sequence>
<feature type="region of interest" description="Disordered" evidence="1">
    <location>
        <begin position="1"/>
        <end position="56"/>
    </location>
</feature>
<evidence type="ECO:0000313" key="3">
    <source>
        <dbReference type="Proteomes" id="UP000324222"/>
    </source>
</evidence>
<gene>
    <name evidence="2" type="ORF">E2C01_047171</name>
</gene>
<feature type="compositionally biased region" description="Polar residues" evidence="1">
    <location>
        <begin position="26"/>
        <end position="36"/>
    </location>
</feature>
<dbReference type="AlphaFoldDB" id="A0A5B7G2X4"/>
<dbReference type="Proteomes" id="UP000324222">
    <property type="component" value="Unassembled WGS sequence"/>
</dbReference>